<dbReference type="InterPro" id="IPR036388">
    <property type="entry name" value="WH-like_DNA-bd_sf"/>
</dbReference>
<dbReference type="Proteomes" id="UP000286931">
    <property type="component" value="Unassembled WGS sequence"/>
</dbReference>
<dbReference type="Pfam" id="PF05732">
    <property type="entry name" value="RepL"/>
    <property type="match status" value="1"/>
</dbReference>
<dbReference type="GO" id="GO:0006260">
    <property type="term" value="P:DNA replication"/>
    <property type="evidence" value="ECO:0007669"/>
    <property type="project" value="InterPro"/>
</dbReference>
<evidence type="ECO:0000313" key="4">
    <source>
        <dbReference type="Proteomes" id="UP000286931"/>
    </source>
</evidence>
<dbReference type="AlphaFoldDB" id="A0A401YYI8"/>
<feature type="compositionally biased region" description="Pro residues" evidence="1">
    <location>
        <begin position="1"/>
        <end position="12"/>
    </location>
</feature>
<sequence>MTDPARPIPASPTPARTDPSASPGPGQPPRRVSLGQAITEAIVTKAPQARVPRSVERVSVDLHYRSPHHMLGDEGFSLVSNDYLANVLAKSVAARVVSPRQCAIMLYMIGRQQESLVGMNQQAIADALSIPRSTVSTELTGLSGLNWVRKVRRGVYQVNPLLAYMGNGNAQRATLADARALALASGFPDEVCVPEMPAPRKKGTTP</sequence>
<accession>A0A401YYI8</accession>
<dbReference type="GO" id="GO:0006276">
    <property type="term" value="P:plasmid maintenance"/>
    <property type="evidence" value="ECO:0007669"/>
    <property type="project" value="InterPro"/>
</dbReference>
<feature type="domain" description="Plasmid replication protein RepL" evidence="2">
    <location>
        <begin position="105"/>
        <end position="177"/>
    </location>
</feature>
<keyword evidence="4" id="KW-1185">Reference proteome</keyword>
<evidence type="ECO:0000256" key="1">
    <source>
        <dbReference type="SAM" id="MobiDB-lite"/>
    </source>
</evidence>
<dbReference type="Gene3D" id="1.10.10.10">
    <property type="entry name" value="Winged helix-like DNA-binding domain superfamily/Winged helix DNA-binding domain"/>
    <property type="match status" value="1"/>
</dbReference>
<evidence type="ECO:0000313" key="3">
    <source>
        <dbReference type="EMBL" id="GCD99677.1"/>
    </source>
</evidence>
<organism evidence="3 4">
    <name type="scientific">Embleya hyalina</name>
    <dbReference type="NCBI Taxonomy" id="516124"/>
    <lineage>
        <taxon>Bacteria</taxon>
        <taxon>Bacillati</taxon>
        <taxon>Actinomycetota</taxon>
        <taxon>Actinomycetes</taxon>
        <taxon>Kitasatosporales</taxon>
        <taxon>Streptomycetaceae</taxon>
        <taxon>Embleya</taxon>
    </lineage>
</organism>
<evidence type="ECO:0000259" key="2">
    <source>
        <dbReference type="Pfam" id="PF05732"/>
    </source>
</evidence>
<protein>
    <recommendedName>
        <fullName evidence="2">Plasmid replication protein RepL domain-containing protein</fullName>
    </recommendedName>
</protein>
<dbReference type="SUPFAM" id="SSF46785">
    <property type="entry name" value="Winged helix' DNA-binding domain"/>
    <property type="match status" value="1"/>
</dbReference>
<dbReference type="EMBL" id="BIFH01000034">
    <property type="protein sequence ID" value="GCD99677.1"/>
    <property type="molecule type" value="Genomic_DNA"/>
</dbReference>
<name>A0A401YYI8_9ACTN</name>
<proteinExistence type="predicted"/>
<gene>
    <name evidence="3" type="ORF">EHYA_07399</name>
</gene>
<reference evidence="3 4" key="1">
    <citation type="submission" date="2018-12" db="EMBL/GenBank/DDBJ databases">
        <title>Draft genome sequence of Embleya hyalina NBRC 13850T.</title>
        <authorList>
            <person name="Komaki H."/>
            <person name="Hosoyama A."/>
            <person name="Kimura A."/>
            <person name="Ichikawa N."/>
            <person name="Tamura T."/>
        </authorList>
    </citation>
    <scope>NUCLEOTIDE SEQUENCE [LARGE SCALE GENOMIC DNA]</scope>
    <source>
        <strain evidence="3 4">NBRC 13850</strain>
    </source>
</reference>
<dbReference type="InterPro" id="IPR008813">
    <property type="entry name" value="Plasmid_replication_RepL"/>
</dbReference>
<comment type="caution">
    <text evidence="3">The sequence shown here is derived from an EMBL/GenBank/DDBJ whole genome shotgun (WGS) entry which is preliminary data.</text>
</comment>
<feature type="region of interest" description="Disordered" evidence="1">
    <location>
        <begin position="1"/>
        <end position="32"/>
    </location>
</feature>
<dbReference type="InterPro" id="IPR036390">
    <property type="entry name" value="WH_DNA-bd_sf"/>
</dbReference>